<keyword evidence="3" id="KW-0732">Signal</keyword>
<dbReference type="Gene3D" id="2.60.40.230">
    <property type="entry name" value="Neocarzinostatin-like"/>
    <property type="match status" value="1"/>
</dbReference>
<feature type="region of interest" description="Disordered" evidence="1">
    <location>
        <begin position="184"/>
        <end position="224"/>
    </location>
</feature>
<comment type="caution">
    <text evidence="4">The sequence shown here is derived from an EMBL/GenBank/DDBJ whole genome shotgun (WGS) entry which is preliminary data.</text>
</comment>
<dbReference type="AlphaFoldDB" id="A0A841B2F0"/>
<proteinExistence type="predicted"/>
<reference evidence="4 5" key="1">
    <citation type="submission" date="2020-08" db="EMBL/GenBank/DDBJ databases">
        <title>Sequencing the genomes of 1000 actinobacteria strains.</title>
        <authorList>
            <person name="Klenk H.-P."/>
        </authorList>
    </citation>
    <scope>NUCLEOTIDE SEQUENCE [LARGE SCALE GENOMIC DNA]</scope>
    <source>
        <strain evidence="4 5">DSM 45272</strain>
    </source>
</reference>
<feature type="signal peptide" evidence="3">
    <location>
        <begin position="1"/>
        <end position="24"/>
    </location>
</feature>
<name>A0A841B2F0_9PSEU</name>
<gene>
    <name evidence="4" type="ORF">HDA45_003290</name>
</gene>
<keyword evidence="2" id="KW-1133">Transmembrane helix</keyword>
<feature type="chain" id="PRO_5032992311" description="Htaa protein" evidence="3">
    <location>
        <begin position="25"/>
        <end position="275"/>
    </location>
</feature>
<keyword evidence="5" id="KW-1185">Reference proteome</keyword>
<organism evidence="4 5">
    <name type="scientific">Amycolatopsis umgeniensis</name>
    <dbReference type="NCBI Taxonomy" id="336628"/>
    <lineage>
        <taxon>Bacteria</taxon>
        <taxon>Bacillati</taxon>
        <taxon>Actinomycetota</taxon>
        <taxon>Actinomycetes</taxon>
        <taxon>Pseudonocardiales</taxon>
        <taxon>Pseudonocardiaceae</taxon>
        <taxon>Amycolatopsis</taxon>
    </lineage>
</organism>
<evidence type="ECO:0008006" key="6">
    <source>
        <dbReference type="Google" id="ProtNLM"/>
    </source>
</evidence>
<feature type="compositionally biased region" description="Low complexity" evidence="1">
    <location>
        <begin position="203"/>
        <end position="224"/>
    </location>
</feature>
<sequence length="275" mass="28072">MKQLMRVAVAAGLLMIAAPVPASAAGATVTFSPGSADPEYATSLQVKGTGFQSVPKGYGGIYLLFGWVADGVWQPSQGGAAGATYRYVKDRETKDNNGFQRFLAFPGSDTASSANGELAADGTWSTKIVLPGARFKAADRTGKIVDVDCLRVRCGLITVGAHGVVNANNETFTPVTFAVPKAPTTQAVVPPPPPSSPAPPPSSGAAPVSSSAPPPVSTVESQPAVAPAPAVQPAAQSGESGSWWWIAVVAGVVLIAALAVPLIRARKRTRNAEGE</sequence>
<evidence type="ECO:0000256" key="3">
    <source>
        <dbReference type="SAM" id="SignalP"/>
    </source>
</evidence>
<evidence type="ECO:0000256" key="2">
    <source>
        <dbReference type="SAM" id="Phobius"/>
    </source>
</evidence>
<dbReference type="EMBL" id="JACHMX010000001">
    <property type="protein sequence ID" value="MBB5853203.1"/>
    <property type="molecule type" value="Genomic_DNA"/>
</dbReference>
<protein>
    <recommendedName>
        <fullName evidence="6">Htaa protein</fullName>
    </recommendedName>
</protein>
<evidence type="ECO:0000256" key="1">
    <source>
        <dbReference type="SAM" id="MobiDB-lite"/>
    </source>
</evidence>
<feature type="compositionally biased region" description="Pro residues" evidence="1">
    <location>
        <begin position="189"/>
        <end position="202"/>
    </location>
</feature>
<keyword evidence="2" id="KW-0812">Transmembrane</keyword>
<dbReference type="RefSeq" id="WP_246480726.1">
    <property type="nucleotide sequence ID" value="NZ_JACHMX010000001.1"/>
</dbReference>
<keyword evidence="2" id="KW-0472">Membrane</keyword>
<evidence type="ECO:0000313" key="4">
    <source>
        <dbReference type="EMBL" id="MBB5853203.1"/>
    </source>
</evidence>
<evidence type="ECO:0000313" key="5">
    <source>
        <dbReference type="Proteomes" id="UP000580861"/>
    </source>
</evidence>
<dbReference type="Proteomes" id="UP000580861">
    <property type="component" value="Unassembled WGS sequence"/>
</dbReference>
<feature type="transmembrane region" description="Helical" evidence="2">
    <location>
        <begin position="243"/>
        <end position="263"/>
    </location>
</feature>
<accession>A0A841B2F0</accession>